<dbReference type="GO" id="GO:0042956">
    <property type="term" value="P:maltodextrin transmembrane transport"/>
    <property type="evidence" value="ECO:0007669"/>
    <property type="project" value="TreeGrafter"/>
</dbReference>
<proteinExistence type="inferred from homology"/>
<comment type="similarity">
    <text evidence="1">Belongs to the bacterial solute-binding protein 1 family.</text>
</comment>
<dbReference type="SUPFAM" id="SSF53850">
    <property type="entry name" value="Periplasmic binding protein-like II"/>
    <property type="match status" value="1"/>
</dbReference>
<evidence type="ECO:0000256" key="3">
    <source>
        <dbReference type="ARBA" id="ARBA00022729"/>
    </source>
</evidence>
<protein>
    <submittedName>
        <fullName evidence="5">ABC transporter substrate-binding protein</fullName>
    </submittedName>
</protein>
<keyword evidence="6" id="KW-1185">Reference proteome</keyword>
<dbReference type="PANTHER" id="PTHR30061">
    <property type="entry name" value="MALTOSE-BINDING PERIPLASMIC PROTEIN"/>
    <property type="match status" value="1"/>
</dbReference>
<name>A0A8J3II25_9CHLR</name>
<comment type="caution">
    <text evidence="5">The sequence shown here is derived from an EMBL/GenBank/DDBJ whole genome shotgun (WGS) entry which is preliminary data.</text>
</comment>
<feature type="chain" id="PRO_5035172635" evidence="4">
    <location>
        <begin position="24"/>
        <end position="423"/>
    </location>
</feature>
<dbReference type="GO" id="GO:1901982">
    <property type="term" value="F:maltose binding"/>
    <property type="evidence" value="ECO:0007669"/>
    <property type="project" value="TreeGrafter"/>
</dbReference>
<evidence type="ECO:0000256" key="1">
    <source>
        <dbReference type="ARBA" id="ARBA00008520"/>
    </source>
</evidence>
<sequence length="423" mass="45753">MKMRPLFRALVLLLLTLAPAALASCGSSTTASGETELSFWIRSSGSSYTKPLVDAYNKTHKAKIKLTLIPDANFVQKFGTAVAGGNAPDIVAVDLIYLPAFSQSNQMTDITDMAHQLSFFDQLSPSHVRLATFNNRIYGLPYSAEGSILLYNKTLFKQAGLDPEKPPTNWAEIEAYAKKITALGNNTYGYYFSGRCAGCNAFTFLPLIWASGGDVLSDDGKTPKMDSPAVKDAFSFYKKLWDEQLVPKGAKVDNGSEGLNAFTTGKIGMVGSGAFSIGSLKKEHPNIDFGVSYLPGKDGGTSSFAGGDSIGIPRGSKHSAEAFDFIKWCLSDDVQIEQFAKNGSIPVRTDLATNKYSQLDPRYVVTSKAMAQGHTPYSVHYNQLFNDANGPWIGAIQHAVFDGKVDEALNTAQGHFTQILAEK</sequence>
<accession>A0A8J3II25</accession>
<dbReference type="AlphaFoldDB" id="A0A8J3II25"/>
<dbReference type="Proteomes" id="UP000597444">
    <property type="component" value="Unassembled WGS sequence"/>
</dbReference>
<evidence type="ECO:0000256" key="4">
    <source>
        <dbReference type="SAM" id="SignalP"/>
    </source>
</evidence>
<dbReference type="InterPro" id="IPR006059">
    <property type="entry name" value="SBP"/>
</dbReference>
<organism evidence="5 6">
    <name type="scientific">Reticulibacter mediterranei</name>
    <dbReference type="NCBI Taxonomy" id="2778369"/>
    <lineage>
        <taxon>Bacteria</taxon>
        <taxon>Bacillati</taxon>
        <taxon>Chloroflexota</taxon>
        <taxon>Ktedonobacteria</taxon>
        <taxon>Ktedonobacterales</taxon>
        <taxon>Reticulibacteraceae</taxon>
        <taxon>Reticulibacter</taxon>
    </lineage>
</organism>
<evidence type="ECO:0000313" key="6">
    <source>
        <dbReference type="Proteomes" id="UP000597444"/>
    </source>
</evidence>
<keyword evidence="2" id="KW-0813">Transport</keyword>
<reference evidence="5" key="1">
    <citation type="submission" date="2020-10" db="EMBL/GenBank/DDBJ databases">
        <title>Taxonomic study of unclassified bacteria belonging to the class Ktedonobacteria.</title>
        <authorList>
            <person name="Yabe S."/>
            <person name="Wang C.M."/>
            <person name="Zheng Y."/>
            <person name="Sakai Y."/>
            <person name="Cavaletti L."/>
            <person name="Monciardini P."/>
            <person name="Donadio S."/>
        </authorList>
    </citation>
    <scope>NUCLEOTIDE SEQUENCE</scope>
    <source>
        <strain evidence="5">ID150040</strain>
    </source>
</reference>
<dbReference type="Gene3D" id="3.40.190.10">
    <property type="entry name" value="Periplasmic binding protein-like II"/>
    <property type="match status" value="1"/>
</dbReference>
<dbReference type="GO" id="GO:0055052">
    <property type="term" value="C:ATP-binding cassette (ABC) transporter complex, substrate-binding subunit-containing"/>
    <property type="evidence" value="ECO:0007669"/>
    <property type="project" value="TreeGrafter"/>
</dbReference>
<dbReference type="PANTHER" id="PTHR30061:SF50">
    <property type="entry name" value="MALTOSE_MALTODEXTRIN-BINDING PERIPLASMIC PROTEIN"/>
    <property type="match status" value="1"/>
</dbReference>
<dbReference type="Pfam" id="PF01547">
    <property type="entry name" value="SBP_bac_1"/>
    <property type="match status" value="1"/>
</dbReference>
<dbReference type="CDD" id="cd13585">
    <property type="entry name" value="PBP2_TMBP_like"/>
    <property type="match status" value="1"/>
</dbReference>
<dbReference type="GO" id="GO:0015768">
    <property type="term" value="P:maltose transport"/>
    <property type="evidence" value="ECO:0007669"/>
    <property type="project" value="TreeGrafter"/>
</dbReference>
<dbReference type="PROSITE" id="PS51257">
    <property type="entry name" value="PROKAR_LIPOPROTEIN"/>
    <property type="match status" value="1"/>
</dbReference>
<evidence type="ECO:0000256" key="2">
    <source>
        <dbReference type="ARBA" id="ARBA00022448"/>
    </source>
</evidence>
<gene>
    <name evidence="5" type="ORF">KSF_018900</name>
</gene>
<dbReference type="EMBL" id="BNJK01000001">
    <property type="protein sequence ID" value="GHO91842.1"/>
    <property type="molecule type" value="Genomic_DNA"/>
</dbReference>
<keyword evidence="3 4" id="KW-0732">Signal</keyword>
<feature type="signal peptide" evidence="4">
    <location>
        <begin position="1"/>
        <end position="23"/>
    </location>
</feature>
<evidence type="ECO:0000313" key="5">
    <source>
        <dbReference type="EMBL" id="GHO91842.1"/>
    </source>
</evidence>